<name>A0A9W7CEE1_9STRA</name>
<reference evidence="3" key="1">
    <citation type="journal article" date="2023" name="Commun. Biol.">
        <title>Genome analysis of Parmales, the sister group of diatoms, reveals the evolutionary specialization of diatoms from phago-mixotrophs to photoautotrophs.</title>
        <authorList>
            <person name="Ban H."/>
            <person name="Sato S."/>
            <person name="Yoshikawa S."/>
            <person name="Yamada K."/>
            <person name="Nakamura Y."/>
            <person name="Ichinomiya M."/>
            <person name="Sato N."/>
            <person name="Blanc-Mathieu R."/>
            <person name="Endo H."/>
            <person name="Kuwata A."/>
            <person name="Ogata H."/>
        </authorList>
    </citation>
    <scope>NUCLEOTIDE SEQUENCE [LARGE SCALE GENOMIC DNA]</scope>
    <source>
        <strain evidence="3">NIES 3700</strain>
    </source>
</reference>
<proteinExistence type="predicted"/>
<dbReference type="InterPro" id="IPR029052">
    <property type="entry name" value="Metallo-depent_PP-like"/>
</dbReference>
<dbReference type="OrthoDB" id="10267127at2759"/>
<evidence type="ECO:0000313" key="2">
    <source>
        <dbReference type="EMBL" id="GMI06777.1"/>
    </source>
</evidence>
<dbReference type="GO" id="GO:0016791">
    <property type="term" value="F:phosphatase activity"/>
    <property type="evidence" value="ECO:0007669"/>
    <property type="project" value="TreeGrafter"/>
</dbReference>
<dbReference type="GO" id="GO:0005737">
    <property type="term" value="C:cytoplasm"/>
    <property type="evidence" value="ECO:0007669"/>
    <property type="project" value="TreeGrafter"/>
</dbReference>
<dbReference type="InterPro" id="IPR050126">
    <property type="entry name" value="Ap4A_hydrolase"/>
</dbReference>
<evidence type="ECO:0000313" key="3">
    <source>
        <dbReference type="Proteomes" id="UP001165122"/>
    </source>
</evidence>
<dbReference type="PANTHER" id="PTHR42850:SF4">
    <property type="entry name" value="ZINC-DEPENDENT ENDOPOLYPHOSPHATASE"/>
    <property type="match status" value="1"/>
</dbReference>
<dbReference type="GO" id="GO:0000298">
    <property type="term" value="F:endopolyphosphatase activity"/>
    <property type="evidence" value="ECO:0007669"/>
    <property type="project" value="TreeGrafter"/>
</dbReference>
<dbReference type="Pfam" id="PF00149">
    <property type="entry name" value="Metallophos"/>
    <property type="match status" value="1"/>
</dbReference>
<dbReference type="GO" id="GO:0006798">
    <property type="term" value="P:polyphosphate catabolic process"/>
    <property type="evidence" value="ECO:0007669"/>
    <property type="project" value="TreeGrafter"/>
</dbReference>
<evidence type="ECO:0000259" key="1">
    <source>
        <dbReference type="Pfam" id="PF00149"/>
    </source>
</evidence>
<comment type="caution">
    <text evidence="2">The sequence shown here is derived from an EMBL/GenBank/DDBJ whole genome shotgun (WGS) entry which is preliminary data.</text>
</comment>
<gene>
    <name evidence="2" type="ORF">TrLO_g8058</name>
</gene>
<protein>
    <recommendedName>
        <fullName evidence="1">Calcineurin-like phosphoesterase domain-containing protein</fullName>
    </recommendedName>
</protein>
<dbReference type="AlphaFoldDB" id="A0A9W7CEE1"/>
<dbReference type="InterPro" id="IPR004843">
    <property type="entry name" value="Calcineurin-like_PHP"/>
</dbReference>
<organism evidence="2 3">
    <name type="scientific">Triparma laevis f. longispina</name>
    <dbReference type="NCBI Taxonomy" id="1714387"/>
    <lineage>
        <taxon>Eukaryota</taxon>
        <taxon>Sar</taxon>
        <taxon>Stramenopiles</taxon>
        <taxon>Ochrophyta</taxon>
        <taxon>Bolidophyceae</taxon>
        <taxon>Parmales</taxon>
        <taxon>Triparmaceae</taxon>
        <taxon>Triparma</taxon>
    </lineage>
</organism>
<dbReference type="Gene3D" id="3.60.21.10">
    <property type="match status" value="1"/>
</dbReference>
<accession>A0A9W7CEE1</accession>
<feature type="domain" description="Calcineurin-like phosphoesterase" evidence="1">
    <location>
        <begin position="87"/>
        <end position="259"/>
    </location>
</feature>
<keyword evidence="3" id="KW-1185">Reference proteome</keyword>
<sequence length="311" mass="35603">MIVNGRPILANPPRTVISVQYNLTAPTFREIMNYTSSYLSDIELHCTEKVCNKRLLSYRLQFLSGNLTKTSYSNKVTQLIETNRHPKIIVIGDVHGCVDELRSLLRRCNYLPGDLIIFLGDLVSKGPHSKSVIQLARNLNCLSVRGNHDFEVVRWSQAIKNGAEAPIFQTEHYCIAKELKEKDVEYMESLPWYISCPSLNSLFVHAGFVSGVRLRRQNPRLMMNMRSILPDGTVTSKFFENWPWARLWDGPQTVFFGHDADRGLQQYENAVGLDTGVVYGGRLTACVLPEKKMVSVSARKAYFMYRRKRYT</sequence>
<dbReference type="EMBL" id="BRXW01000104">
    <property type="protein sequence ID" value="GMI06777.1"/>
    <property type="molecule type" value="Genomic_DNA"/>
</dbReference>
<dbReference type="PANTHER" id="PTHR42850">
    <property type="entry name" value="METALLOPHOSPHOESTERASE"/>
    <property type="match status" value="1"/>
</dbReference>
<dbReference type="Proteomes" id="UP001165122">
    <property type="component" value="Unassembled WGS sequence"/>
</dbReference>
<dbReference type="SUPFAM" id="SSF56300">
    <property type="entry name" value="Metallo-dependent phosphatases"/>
    <property type="match status" value="1"/>
</dbReference>